<name>A0ABN9QRW1_9DINO</name>
<keyword evidence="3" id="KW-1185">Reference proteome</keyword>
<gene>
    <name evidence="2" type="ORF">PCOR1329_LOCUS12878</name>
</gene>
<evidence type="ECO:0000313" key="2">
    <source>
        <dbReference type="EMBL" id="CAK0806770.1"/>
    </source>
</evidence>
<feature type="compositionally biased region" description="Basic and acidic residues" evidence="1">
    <location>
        <begin position="297"/>
        <end position="321"/>
    </location>
</feature>
<feature type="compositionally biased region" description="Low complexity" evidence="1">
    <location>
        <begin position="270"/>
        <end position="280"/>
    </location>
</feature>
<sequence length="587" mass="64357">MLDNVIEVETHMATAALARDSQGPTLIVIAIDAFLRAPVHDLGDRCLVRAFADDIAIILGRIWIDGPVAAFLFAEIARISNLKSKPRKCAIIPMWPIFWYALHGFSKQRFLSGGEFLCDASGRGRVQCVRDLSPGLRAAALLCNFIAISVLGIVLQLVEPTADLLKTERAMLRKLVVGQGNWLPPKYEFNLDRLGAAEVSSGNQRPAEASRGRQGPAETSRGQQELSRSRHRAAETSREQQQSGRHQQRAAETSPGRMTAAETSREQQRAAETAAESRSAGEGGDKPTEAAAETDAELEKKRKRTEDGKDNEQTKKQKSQENEEGDAATAPGEGQEAKGAKPPKQKKFHALKDPPAIFPHVQTLYNAFWDPSKPTEVLREALQKVVETRQTILTETEEIAKREDIHAGARRRSLCRVIYDRLNCAQGQAPVSQLAADPTVQVLRKGVAKNMKQFVDHHPDWFLFGEGKSNNGKSQPTLYISPGRQHMKGPPLDEATRQYRTEMLLFKMGELLEAQGGSLPVSKLGQDERPFELRQLLNPWHPALGRLALASVVDDGGRGPAPLGGGSRSLANRWGKAAPTAPSGFKG</sequence>
<reference evidence="2" key="1">
    <citation type="submission" date="2023-10" db="EMBL/GenBank/DDBJ databases">
        <authorList>
            <person name="Chen Y."/>
            <person name="Shah S."/>
            <person name="Dougan E. K."/>
            <person name="Thang M."/>
            <person name="Chan C."/>
        </authorList>
    </citation>
    <scope>NUCLEOTIDE SEQUENCE [LARGE SCALE GENOMIC DNA]</scope>
</reference>
<dbReference type="EMBL" id="CAUYUJ010003780">
    <property type="protein sequence ID" value="CAK0806770.1"/>
    <property type="molecule type" value="Genomic_DNA"/>
</dbReference>
<feature type="region of interest" description="Disordered" evidence="1">
    <location>
        <begin position="560"/>
        <end position="587"/>
    </location>
</feature>
<evidence type="ECO:0000256" key="1">
    <source>
        <dbReference type="SAM" id="MobiDB-lite"/>
    </source>
</evidence>
<organism evidence="2 3">
    <name type="scientific">Prorocentrum cordatum</name>
    <dbReference type="NCBI Taxonomy" id="2364126"/>
    <lineage>
        <taxon>Eukaryota</taxon>
        <taxon>Sar</taxon>
        <taxon>Alveolata</taxon>
        <taxon>Dinophyceae</taxon>
        <taxon>Prorocentrales</taxon>
        <taxon>Prorocentraceae</taxon>
        <taxon>Prorocentrum</taxon>
    </lineage>
</organism>
<feature type="region of interest" description="Disordered" evidence="1">
    <location>
        <begin position="198"/>
        <end position="347"/>
    </location>
</feature>
<dbReference type="Proteomes" id="UP001189429">
    <property type="component" value="Unassembled WGS sequence"/>
</dbReference>
<proteinExistence type="predicted"/>
<protein>
    <recommendedName>
        <fullName evidence="4">Reverse transcriptase domain-containing protein</fullName>
    </recommendedName>
</protein>
<evidence type="ECO:0000313" key="3">
    <source>
        <dbReference type="Proteomes" id="UP001189429"/>
    </source>
</evidence>
<accession>A0ABN9QRW1</accession>
<evidence type="ECO:0008006" key="4">
    <source>
        <dbReference type="Google" id="ProtNLM"/>
    </source>
</evidence>
<comment type="caution">
    <text evidence="2">The sequence shown here is derived from an EMBL/GenBank/DDBJ whole genome shotgun (WGS) entry which is preliminary data.</text>
</comment>